<protein>
    <submittedName>
        <fullName evidence="2">Transposase</fullName>
    </submittedName>
</protein>
<evidence type="ECO:0000256" key="1">
    <source>
        <dbReference type="SAM" id="MobiDB-lite"/>
    </source>
</evidence>
<reference evidence="2" key="1">
    <citation type="submission" date="2022-10" db="EMBL/GenBank/DDBJ databases">
        <title>The complete genomes of actinobacterial strains from the NBC collection.</title>
        <authorList>
            <person name="Joergensen T.S."/>
            <person name="Alvarez Arevalo M."/>
            <person name="Sterndorff E.B."/>
            <person name="Faurdal D."/>
            <person name="Vuksanovic O."/>
            <person name="Mourched A.-S."/>
            <person name="Charusanti P."/>
            <person name="Shaw S."/>
            <person name="Blin K."/>
            <person name="Weber T."/>
        </authorList>
    </citation>
    <scope>NUCLEOTIDE SEQUENCE</scope>
    <source>
        <strain evidence="2">NBC_00119</strain>
    </source>
</reference>
<feature type="region of interest" description="Disordered" evidence="1">
    <location>
        <begin position="634"/>
        <end position="720"/>
    </location>
</feature>
<evidence type="ECO:0000313" key="2">
    <source>
        <dbReference type="EMBL" id="WTS17384.1"/>
    </source>
</evidence>
<feature type="region of interest" description="Disordered" evidence="1">
    <location>
        <begin position="399"/>
        <end position="442"/>
    </location>
</feature>
<proteinExistence type="predicted"/>
<dbReference type="EMBL" id="CP108195">
    <property type="protein sequence ID" value="WTS17384.1"/>
    <property type="molecule type" value="Genomic_DNA"/>
</dbReference>
<gene>
    <name evidence="2" type="ORF">OHU69_43925</name>
</gene>
<sequence length="720" mass="79454">MSRELGAPVPASDVPASDASPARRFRGKNKSKRWTRGKDTELAVIRLPLDVHDPGTRHRTEDLYSAMWSVKRALQRDARDAIDAYWAGDVRRATDAQAWRLELGLSREGMERRAYRHMENSRHLAHHVTKALVMHQADEVFETSASRHLFADSSGRRFGRPKVGRWWDYTRIPGRARSHTAERKWETFRLHGTLAGHLEAYRHRGLDRTVTTPEQAALLPPDVRVLEQPRQLPTPVRPTGRVETGEVTPKGTPKKRAATWWDHTGPLAVVFTGGADSSRGDLVLPVRLPSGSGRWPYLLHFLNNPETWHKIDLVRRRDTSAPGGWAYEAHLMVLCGSYASPATKARRQAAAALERRGGVDGNVSNLSIVSFPATFDPADGDVEATRIEPSDEELAALAKTRQKERGRKRALDRSRRAANPGQYRPSKRQQARAERRQTVGLPARAVDMPRGARSANKAGVPRQAYRRDRLSAGYRLNRARLAEAAATAAAAKDHRARWIAADIIADHGANLVVEDCDIRTWYRRWGKALQATTPGRLVAAISRECEKTGGRMLRASTFTTKLSQTCFCGEKVTKTLSDRIHVCISCGLVGDRDMVSGALGAHVGLTDPDDPSTARLDIVQARHTQLLFHEGLQEALSSQPQRGARPTRGRTHAAAQKPDTSGCGPLLDEMPPPGTGQTPNETRPAVKRHKAHVGAAGCTDSTPPRRASSVQTPGGHHSTT</sequence>
<name>A0AAU1UIF2_9ACTN</name>
<feature type="region of interest" description="Disordered" evidence="1">
    <location>
        <begin position="232"/>
        <end position="257"/>
    </location>
</feature>
<feature type="region of interest" description="Disordered" evidence="1">
    <location>
        <begin position="1"/>
        <end position="34"/>
    </location>
</feature>
<feature type="compositionally biased region" description="Polar residues" evidence="1">
    <location>
        <begin position="708"/>
        <end position="720"/>
    </location>
</feature>
<feature type="compositionally biased region" description="Basic residues" evidence="1">
    <location>
        <begin position="23"/>
        <end position="34"/>
    </location>
</feature>
<feature type="compositionally biased region" description="Low complexity" evidence="1">
    <location>
        <begin position="7"/>
        <end position="22"/>
    </location>
</feature>
<dbReference type="AlphaFoldDB" id="A0AAU1UIF2"/>
<organism evidence="2">
    <name type="scientific">Streptomyces sp. NBC_00119</name>
    <dbReference type="NCBI Taxonomy" id="2975659"/>
    <lineage>
        <taxon>Bacteria</taxon>
        <taxon>Bacillati</taxon>
        <taxon>Actinomycetota</taxon>
        <taxon>Actinomycetes</taxon>
        <taxon>Kitasatosporales</taxon>
        <taxon>Streptomycetaceae</taxon>
        <taxon>Streptomyces</taxon>
    </lineage>
</organism>
<accession>A0AAU1UIF2</accession>